<dbReference type="InterPro" id="IPR023631">
    <property type="entry name" value="Amidase_dom"/>
</dbReference>
<proteinExistence type="predicted"/>
<dbReference type="PANTHER" id="PTHR42678:SF34">
    <property type="entry name" value="OS04G0183300 PROTEIN"/>
    <property type="match status" value="1"/>
</dbReference>
<accession>A0ABW3CBC4</accession>
<gene>
    <name evidence="2" type="ORF">ACFQ07_06395</name>
</gene>
<dbReference type="InterPro" id="IPR036928">
    <property type="entry name" value="AS_sf"/>
</dbReference>
<evidence type="ECO:0000259" key="1">
    <source>
        <dbReference type="Pfam" id="PF01425"/>
    </source>
</evidence>
<feature type="domain" description="Amidase" evidence="1">
    <location>
        <begin position="41"/>
        <end position="174"/>
    </location>
</feature>
<dbReference type="SUPFAM" id="SSF75304">
    <property type="entry name" value="Amidase signature (AS) enzymes"/>
    <property type="match status" value="1"/>
</dbReference>
<evidence type="ECO:0000313" key="3">
    <source>
        <dbReference type="Proteomes" id="UP001597083"/>
    </source>
</evidence>
<protein>
    <submittedName>
        <fullName evidence="2">Amidase family protein</fullName>
    </submittedName>
</protein>
<dbReference type="Pfam" id="PF01425">
    <property type="entry name" value="Amidase"/>
    <property type="match status" value="1"/>
</dbReference>
<keyword evidence="3" id="KW-1185">Reference proteome</keyword>
<organism evidence="2 3">
    <name type="scientific">Actinomadura adrarensis</name>
    <dbReference type="NCBI Taxonomy" id="1819600"/>
    <lineage>
        <taxon>Bacteria</taxon>
        <taxon>Bacillati</taxon>
        <taxon>Actinomycetota</taxon>
        <taxon>Actinomycetes</taxon>
        <taxon>Streptosporangiales</taxon>
        <taxon>Thermomonosporaceae</taxon>
        <taxon>Actinomadura</taxon>
    </lineage>
</organism>
<name>A0ABW3CBC4_9ACTN</name>
<reference evidence="3" key="1">
    <citation type="journal article" date="2019" name="Int. J. Syst. Evol. Microbiol.">
        <title>The Global Catalogue of Microorganisms (GCM) 10K type strain sequencing project: providing services to taxonomists for standard genome sequencing and annotation.</title>
        <authorList>
            <consortium name="The Broad Institute Genomics Platform"/>
            <consortium name="The Broad Institute Genome Sequencing Center for Infectious Disease"/>
            <person name="Wu L."/>
            <person name="Ma J."/>
        </authorList>
    </citation>
    <scope>NUCLEOTIDE SEQUENCE [LARGE SCALE GENOMIC DNA]</scope>
    <source>
        <strain evidence="3">JCM 31696</strain>
    </source>
</reference>
<dbReference type="Gene3D" id="3.90.1300.10">
    <property type="entry name" value="Amidase signature (AS) domain"/>
    <property type="match status" value="1"/>
</dbReference>
<evidence type="ECO:0000313" key="2">
    <source>
        <dbReference type="EMBL" id="MFD0851841.1"/>
    </source>
</evidence>
<comment type="caution">
    <text evidence="2">The sequence shown here is derived from an EMBL/GenBank/DDBJ whole genome shotgun (WGS) entry which is preliminary data.</text>
</comment>
<sequence length="174" mass="18683">MPQPPAPPAPKAVTTSSYDVVDKTIEEMQADMEAGRTTSQEITRAYLDRISAYDTGQFGFNSYTTVAKDAMKQAREADKQRAKGKRGALLGIPIAVKDLYDTKDMPTTNGSLTFEGFRPAEDAYQVAQLRKAGAIVIGKASMEEYATSGSYSDSAYGTVWNAFAPSRSALASSG</sequence>
<dbReference type="Proteomes" id="UP001597083">
    <property type="component" value="Unassembled WGS sequence"/>
</dbReference>
<dbReference type="EMBL" id="JBHTIR010000831">
    <property type="protein sequence ID" value="MFD0851841.1"/>
    <property type="molecule type" value="Genomic_DNA"/>
</dbReference>
<dbReference type="PANTHER" id="PTHR42678">
    <property type="entry name" value="AMIDASE"/>
    <property type="match status" value="1"/>
</dbReference>
<feature type="non-terminal residue" evidence="2">
    <location>
        <position position="174"/>
    </location>
</feature>